<dbReference type="Pfam" id="PF13581">
    <property type="entry name" value="HATPase_c_2"/>
    <property type="match status" value="1"/>
</dbReference>
<dbReference type="InterPro" id="IPR036890">
    <property type="entry name" value="HATPase_C_sf"/>
</dbReference>
<sequence>MTFLRQRKTLSKNLKRTITKGTVLSKNYSKHSMSVEASTKHLAKVRDFVAKYATEYGFKKQDVADIRLAVDEAYTNIIKHSYKYDDQKSVDIELGCNDDEFWVSLLDVGESFDPSNYSEPDVRRQIKNKKRGGVGVYLIKKLMDEVKYLNDGDTNEIRMTKKR</sequence>
<dbReference type="PANTHER" id="PTHR35526:SF3">
    <property type="entry name" value="ANTI-SIGMA-F FACTOR RSBW"/>
    <property type="match status" value="1"/>
</dbReference>
<keyword evidence="1" id="KW-0723">Serine/threonine-protein kinase</keyword>
<evidence type="ECO:0000259" key="2">
    <source>
        <dbReference type="Pfam" id="PF13581"/>
    </source>
</evidence>
<evidence type="ECO:0000256" key="1">
    <source>
        <dbReference type="ARBA" id="ARBA00022527"/>
    </source>
</evidence>
<keyword evidence="3" id="KW-0067">ATP-binding</keyword>
<dbReference type="InterPro" id="IPR050267">
    <property type="entry name" value="Anti-sigma-factor_SerPK"/>
</dbReference>
<protein>
    <submittedName>
        <fullName evidence="3">ATP-binding protein</fullName>
    </submittedName>
</protein>
<keyword evidence="4" id="KW-1185">Reference proteome</keyword>
<accession>A0A6M1SXG8</accession>
<dbReference type="Gene3D" id="3.30.565.10">
    <property type="entry name" value="Histidine kinase-like ATPase, C-terminal domain"/>
    <property type="match status" value="1"/>
</dbReference>
<keyword evidence="3" id="KW-0547">Nucleotide-binding</keyword>
<dbReference type="Proteomes" id="UP000473278">
    <property type="component" value="Unassembled WGS sequence"/>
</dbReference>
<evidence type="ECO:0000313" key="3">
    <source>
        <dbReference type="EMBL" id="NGP75257.1"/>
    </source>
</evidence>
<proteinExistence type="predicted"/>
<feature type="domain" description="Histidine kinase/HSP90-like ATPase" evidence="2">
    <location>
        <begin position="36"/>
        <end position="161"/>
    </location>
</feature>
<comment type="caution">
    <text evidence="3">The sequence shown here is derived from an EMBL/GenBank/DDBJ whole genome shotgun (WGS) entry which is preliminary data.</text>
</comment>
<name>A0A6M1SXG8_9BACT</name>
<keyword evidence="1" id="KW-0808">Transferase</keyword>
<reference evidence="3 4" key="1">
    <citation type="submission" date="2020-02" db="EMBL/GenBank/DDBJ databases">
        <title>Balneolaceae bacterium YR4-1, complete genome.</title>
        <authorList>
            <person name="Li Y."/>
            <person name="Wu S."/>
        </authorList>
    </citation>
    <scope>NUCLEOTIDE SEQUENCE [LARGE SCALE GENOMIC DNA]</scope>
    <source>
        <strain evidence="3 4">YR4-1</strain>
    </source>
</reference>
<dbReference type="PANTHER" id="PTHR35526">
    <property type="entry name" value="ANTI-SIGMA-F FACTOR RSBW-RELATED"/>
    <property type="match status" value="1"/>
</dbReference>
<evidence type="ECO:0000313" key="4">
    <source>
        <dbReference type="Proteomes" id="UP000473278"/>
    </source>
</evidence>
<gene>
    <name evidence="3" type="ORF">G3570_01320</name>
</gene>
<dbReference type="EMBL" id="JAALLT010000001">
    <property type="protein sequence ID" value="NGP75257.1"/>
    <property type="molecule type" value="Genomic_DNA"/>
</dbReference>
<dbReference type="GO" id="GO:0005524">
    <property type="term" value="F:ATP binding"/>
    <property type="evidence" value="ECO:0007669"/>
    <property type="project" value="UniProtKB-KW"/>
</dbReference>
<dbReference type="CDD" id="cd16936">
    <property type="entry name" value="HATPase_RsbW-like"/>
    <property type="match status" value="1"/>
</dbReference>
<dbReference type="AlphaFoldDB" id="A0A6M1SXG8"/>
<dbReference type="SUPFAM" id="SSF55874">
    <property type="entry name" value="ATPase domain of HSP90 chaperone/DNA topoisomerase II/histidine kinase"/>
    <property type="match status" value="1"/>
</dbReference>
<dbReference type="InterPro" id="IPR003594">
    <property type="entry name" value="HATPase_dom"/>
</dbReference>
<organism evidence="3 4">
    <name type="scientific">Halalkalibaculum roseum</name>
    <dbReference type="NCBI Taxonomy" id="2709311"/>
    <lineage>
        <taxon>Bacteria</taxon>
        <taxon>Pseudomonadati</taxon>
        <taxon>Balneolota</taxon>
        <taxon>Balneolia</taxon>
        <taxon>Balneolales</taxon>
        <taxon>Balneolaceae</taxon>
        <taxon>Halalkalibaculum</taxon>
    </lineage>
</organism>
<dbReference type="GO" id="GO:0004674">
    <property type="term" value="F:protein serine/threonine kinase activity"/>
    <property type="evidence" value="ECO:0007669"/>
    <property type="project" value="UniProtKB-KW"/>
</dbReference>
<keyword evidence="1" id="KW-0418">Kinase</keyword>